<dbReference type="Proteomes" id="UP000033682">
    <property type="component" value="Unassembled WGS sequence"/>
</dbReference>
<organism evidence="5 6">
    <name type="scientific">Lactobacillus apis</name>
    <dbReference type="NCBI Taxonomy" id="303541"/>
    <lineage>
        <taxon>Bacteria</taxon>
        <taxon>Bacillati</taxon>
        <taxon>Bacillota</taxon>
        <taxon>Bacilli</taxon>
        <taxon>Lactobacillales</taxon>
        <taxon>Lactobacillaceae</taxon>
        <taxon>Lactobacillus</taxon>
    </lineage>
</organism>
<proteinExistence type="predicted"/>
<protein>
    <submittedName>
        <fullName evidence="5">Transcriptional regulator-type</fullName>
    </submittedName>
</protein>
<dbReference type="InterPro" id="IPR018060">
    <property type="entry name" value="HTH_AraC"/>
</dbReference>
<dbReference type="InterPro" id="IPR018062">
    <property type="entry name" value="HTH_AraC-typ_CS"/>
</dbReference>
<dbReference type="PANTHER" id="PTHR43280">
    <property type="entry name" value="ARAC-FAMILY TRANSCRIPTIONAL REGULATOR"/>
    <property type="match status" value="1"/>
</dbReference>
<dbReference type="Gene3D" id="1.10.10.60">
    <property type="entry name" value="Homeodomain-like"/>
    <property type="match status" value="2"/>
</dbReference>
<dbReference type="AlphaFoldDB" id="A0A0F4LRR2"/>
<dbReference type="PROSITE" id="PS00041">
    <property type="entry name" value="HTH_ARAC_FAMILY_1"/>
    <property type="match status" value="1"/>
</dbReference>
<dbReference type="HOGENOM" id="CLU_000445_88_0_9"/>
<dbReference type="PROSITE" id="PS01124">
    <property type="entry name" value="HTH_ARAC_FAMILY_2"/>
    <property type="match status" value="1"/>
</dbReference>
<keyword evidence="2" id="KW-0238">DNA-binding</keyword>
<name>A0A0F4LRR2_9LACO</name>
<dbReference type="PANTHER" id="PTHR43280:SF28">
    <property type="entry name" value="HTH-TYPE TRANSCRIPTIONAL ACTIVATOR RHAS"/>
    <property type="match status" value="1"/>
</dbReference>
<dbReference type="SUPFAM" id="SSF46689">
    <property type="entry name" value="Homeodomain-like"/>
    <property type="match status" value="1"/>
</dbReference>
<evidence type="ECO:0000313" key="6">
    <source>
        <dbReference type="Proteomes" id="UP000033682"/>
    </source>
</evidence>
<comment type="caution">
    <text evidence="5">The sequence shown here is derived from an EMBL/GenBank/DDBJ whole genome shotgun (WGS) entry which is preliminary data.</text>
</comment>
<accession>A0A0F4LRR2</accession>
<keyword evidence="1" id="KW-0805">Transcription regulation</keyword>
<evidence type="ECO:0000256" key="1">
    <source>
        <dbReference type="ARBA" id="ARBA00023015"/>
    </source>
</evidence>
<dbReference type="PATRIC" id="fig|303541.3.peg.681"/>
<dbReference type="InterPro" id="IPR009057">
    <property type="entry name" value="Homeodomain-like_sf"/>
</dbReference>
<evidence type="ECO:0000313" key="5">
    <source>
        <dbReference type="EMBL" id="KJY61250.1"/>
    </source>
</evidence>
<dbReference type="GO" id="GO:0003700">
    <property type="term" value="F:DNA-binding transcription factor activity"/>
    <property type="evidence" value="ECO:0007669"/>
    <property type="project" value="InterPro"/>
</dbReference>
<evidence type="ECO:0000256" key="2">
    <source>
        <dbReference type="ARBA" id="ARBA00023125"/>
    </source>
</evidence>
<dbReference type="PRINTS" id="PR00032">
    <property type="entry name" value="HTHARAC"/>
</dbReference>
<dbReference type="Pfam" id="PF12833">
    <property type="entry name" value="HTH_18"/>
    <property type="match status" value="1"/>
</dbReference>
<reference evidence="5 6" key="1">
    <citation type="submission" date="2015-01" db="EMBL/GenBank/DDBJ databases">
        <title>Comparative genomics of the lactic acid bacteria isolated from the honey bee gut.</title>
        <authorList>
            <person name="Ellegaard K.M."/>
            <person name="Tamarit D."/>
            <person name="Javelind E."/>
            <person name="Olofsson T."/>
            <person name="Andersson S.G."/>
            <person name="Vasquez A."/>
        </authorList>
    </citation>
    <scope>NUCLEOTIDE SEQUENCE [LARGE SCALE GENOMIC DNA]</scope>
    <source>
        <strain evidence="5 6">Hma11</strain>
    </source>
</reference>
<evidence type="ECO:0000259" key="4">
    <source>
        <dbReference type="PROSITE" id="PS01124"/>
    </source>
</evidence>
<dbReference type="STRING" id="303541.JF72_05280"/>
<evidence type="ECO:0000256" key="3">
    <source>
        <dbReference type="ARBA" id="ARBA00023163"/>
    </source>
</evidence>
<dbReference type="GO" id="GO:0043565">
    <property type="term" value="F:sequence-specific DNA binding"/>
    <property type="evidence" value="ECO:0007669"/>
    <property type="project" value="InterPro"/>
</dbReference>
<dbReference type="RefSeq" id="WP_046306617.1">
    <property type="nucleotide sequence ID" value="NZ_CAMLAW010000012.1"/>
</dbReference>
<gene>
    <name evidence="5" type="ORF">JF72_05280</name>
</gene>
<dbReference type="InterPro" id="IPR020449">
    <property type="entry name" value="Tscrpt_reg_AraC-type_HTH"/>
</dbReference>
<sequence length="336" mass="39084">MKERVLKVLRKNNSPKTWKDVLETVKKNGNLTKKIGNVGTEPIYRFFDTYSDNLTLNSNSISIAVQPTESFVPFHVHDYIEIMIPLNEDCVVVLEHSEVKVNQDDLIFMGNRTIHKVKPISKKGIVVNIALRSSAFSLNELDYLKNQKNGSNISNILFSLLSDEEYGEGRYSLFKTKHNAKIKELVYDIIYEYYYPDIQSDQLIRLEMLTLFSRLIRQTANSEIKVTDYHKKNNNLLSLLLYIEKNYSNITLQKMAKNFGFNPNYLSDYLKKQTGKTFIQLVHLQRVNVAAEFLTYTTAPIERIANQVGYENPSYFYKIFKKYFGISPAEYRNKNS</sequence>
<dbReference type="SMART" id="SM00342">
    <property type="entry name" value="HTH_ARAC"/>
    <property type="match status" value="1"/>
</dbReference>
<dbReference type="EMBL" id="JXLG01000005">
    <property type="protein sequence ID" value="KJY61250.1"/>
    <property type="molecule type" value="Genomic_DNA"/>
</dbReference>
<keyword evidence="3" id="KW-0804">Transcription</keyword>
<feature type="domain" description="HTH araC/xylS-type" evidence="4">
    <location>
        <begin position="237"/>
        <end position="334"/>
    </location>
</feature>
<keyword evidence="6" id="KW-1185">Reference proteome</keyword>